<evidence type="ECO:0000256" key="2">
    <source>
        <dbReference type="SAM" id="Phobius"/>
    </source>
</evidence>
<dbReference type="Proteomes" id="UP000640052">
    <property type="component" value="Unassembled WGS sequence"/>
</dbReference>
<proteinExistence type="predicted"/>
<sequence length="146" mass="15122">MSTVLSVPALEEPSEPPHGLRRALPRRPGSRLPFEFLINIGFVAVILACSIVALSVPGTETGTRVAVIAAVVGLFGGWARHMGAALLTGVIAWLFATGFLVNTVGLLTFTGPDLVRLAVLLGAAVTGGVYGARARRRAALAVDHAD</sequence>
<accession>A0A919Q5R1</accession>
<comment type="caution">
    <text evidence="3">The sequence shown here is derived from an EMBL/GenBank/DDBJ whole genome shotgun (WGS) entry which is preliminary data.</text>
</comment>
<dbReference type="AlphaFoldDB" id="A0A919Q5R1"/>
<reference evidence="3" key="1">
    <citation type="submission" date="2021-01" db="EMBL/GenBank/DDBJ databases">
        <title>Whole genome shotgun sequence of Acrocarpospora phusangensis NBRC 108782.</title>
        <authorList>
            <person name="Komaki H."/>
            <person name="Tamura T."/>
        </authorList>
    </citation>
    <scope>NUCLEOTIDE SEQUENCE</scope>
    <source>
        <strain evidence="3">NBRC 108782</strain>
    </source>
</reference>
<keyword evidence="2" id="KW-0472">Membrane</keyword>
<evidence type="ECO:0000313" key="4">
    <source>
        <dbReference type="Proteomes" id="UP000640052"/>
    </source>
</evidence>
<dbReference type="EMBL" id="BOOA01000007">
    <property type="protein sequence ID" value="GIH22874.1"/>
    <property type="molecule type" value="Genomic_DNA"/>
</dbReference>
<feature type="region of interest" description="Disordered" evidence="1">
    <location>
        <begin position="1"/>
        <end position="22"/>
    </location>
</feature>
<evidence type="ECO:0000256" key="1">
    <source>
        <dbReference type="SAM" id="MobiDB-lite"/>
    </source>
</evidence>
<feature type="transmembrane region" description="Helical" evidence="2">
    <location>
        <begin position="36"/>
        <end position="56"/>
    </location>
</feature>
<keyword evidence="4" id="KW-1185">Reference proteome</keyword>
<organism evidence="3 4">
    <name type="scientific">Acrocarpospora phusangensis</name>
    <dbReference type="NCBI Taxonomy" id="1070424"/>
    <lineage>
        <taxon>Bacteria</taxon>
        <taxon>Bacillati</taxon>
        <taxon>Actinomycetota</taxon>
        <taxon>Actinomycetes</taxon>
        <taxon>Streptosporangiales</taxon>
        <taxon>Streptosporangiaceae</taxon>
        <taxon>Acrocarpospora</taxon>
    </lineage>
</organism>
<protein>
    <submittedName>
        <fullName evidence="3">Uncharacterized protein</fullName>
    </submittedName>
</protein>
<gene>
    <name evidence="3" type="ORF">Aph01nite_11840</name>
</gene>
<evidence type="ECO:0000313" key="3">
    <source>
        <dbReference type="EMBL" id="GIH22874.1"/>
    </source>
</evidence>
<feature type="transmembrane region" description="Helical" evidence="2">
    <location>
        <begin position="86"/>
        <end position="108"/>
    </location>
</feature>
<feature type="transmembrane region" description="Helical" evidence="2">
    <location>
        <begin position="62"/>
        <end position="79"/>
    </location>
</feature>
<keyword evidence="2" id="KW-1133">Transmembrane helix</keyword>
<feature type="transmembrane region" description="Helical" evidence="2">
    <location>
        <begin position="114"/>
        <end position="132"/>
    </location>
</feature>
<keyword evidence="2" id="KW-0812">Transmembrane</keyword>
<name>A0A919Q5R1_9ACTN</name>